<reference evidence="1 2" key="1">
    <citation type="submission" date="2019-09" db="EMBL/GenBank/DDBJ databases">
        <title>Draft genome of the ectomycorrhizal ascomycete Sphaerosporella brunnea.</title>
        <authorList>
            <consortium name="DOE Joint Genome Institute"/>
            <person name="Benucci G.M."/>
            <person name="Marozzi G."/>
            <person name="Antonielli L."/>
            <person name="Sanchez S."/>
            <person name="Marco P."/>
            <person name="Wang X."/>
            <person name="Falini L.B."/>
            <person name="Barry K."/>
            <person name="Haridas S."/>
            <person name="Lipzen A."/>
            <person name="Labutti K."/>
            <person name="Grigoriev I.V."/>
            <person name="Murat C."/>
            <person name="Martin F."/>
            <person name="Albertini E."/>
            <person name="Donnini D."/>
            <person name="Bonito G."/>
        </authorList>
    </citation>
    <scope>NUCLEOTIDE SEQUENCE [LARGE SCALE GENOMIC DNA]</scope>
    <source>
        <strain evidence="1 2">Sb_GMNB300</strain>
    </source>
</reference>
<evidence type="ECO:0000313" key="2">
    <source>
        <dbReference type="Proteomes" id="UP000326924"/>
    </source>
</evidence>
<proteinExistence type="predicted"/>
<name>A0A5J5F5X5_9PEZI</name>
<comment type="caution">
    <text evidence="1">The sequence shown here is derived from an EMBL/GenBank/DDBJ whole genome shotgun (WGS) entry which is preliminary data.</text>
</comment>
<dbReference type="AlphaFoldDB" id="A0A5J5F5X5"/>
<organism evidence="1 2">
    <name type="scientific">Sphaerosporella brunnea</name>
    <dbReference type="NCBI Taxonomy" id="1250544"/>
    <lineage>
        <taxon>Eukaryota</taxon>
        <taxon>Fungi</taxon>
        <taxon>Dikarya</taxon>
        <taxon>Ascomycota</taxon>
        <taxon>Pezizomycotina</taxon>
        <taxon>Pezizomycetes</taxon>
        <taxon>Pezizales</taxon>
        <taxon>Pyronemataceae</taxon>
        <taxon>Sphaerosporella</taxon>
    </lineage>
</organism>
<sequence>MQLSTCWLSRTGFTGRVLMCPDSELVPSLVSLRYQLLHVFPRASQWVWHGATWFKLGPSLSVKLRGILRSVTTCDAEGLVLLTARATCRQTAKYTSSCDVPIQSTPIIKVPILGQGKIVGFYLMETPADEAAWKPVLTCVQLGAAISRADIKQMRVMWPTAGRRRKKANSWINSVKKALLQKGKAIPAAMTSDGHEPARVEPRGAFELARLDRVPGSWSRAEPAKLEPKLELPYYF</sequence>
<dbReference type="InParanoid" id="A0A5J5F5X5"/>
<gene>
    <name evidence="1" type="ORF">FN846DRAFT_997412</name>
</gene>
<keyword evidence="2" id="KW-1185">Reference proteome</keyword>
<accession>A0A5J5F5X5</accession>
<dbReference type="EMBL" id="VXIS01000028">
    <property type="protein sequence ID" value="KAA8912093.1"/>
    <property type="molecule type" value="Genomic_DNA"/>
</dbReference>
<evidence type="ECO:0000313" key="1">
    <source>
        <dbReference type="EMBL" id="KAA8912093.1"/>
    </source>
</evidence>
<dbReference type="Proteomes" id="UP000326924">
    <property type="component" value="Unassembled WGS sequence"/>
</dbReference>
<protein>
    <submittedName>
        <fullName evidence="1">Uncharacterized protein</fullName>
    </submittedName>
</protein>